<dbReference type="EMBL" id="JADXDR010000067">
    <property type="protein sequence ID" value="KAI7841179.1"/>
    <property type="molecule type" value="Genomic_DNA"/>
</dbReference>
<dbReference type="Gene3D" id="1.25.40.20">
    <property type="entry name" value="Ankyrin repeat-containing domain"/>
    <property type="match status" value="1"/>
</dbReference>
<sequence>MASTDGLLHALADRPEELALLLRCEYRPQQTLLHHAAAEGDIMLIQALLAYDPSLARVELNVLVPPVNHLRRLLVAQRTNQCRHAVLRFFPSPQETKGDRTLLDVALNSLVDSIRLWPRREKDLPAARAATTLFEKFIGALMEAGYRESQDVAGCALRGLLKMFHIQQELRLGMSEDRALWDAPSVLRCLHVLCAVCAPSSAEQAQELLHRVISHALNNVESASKPPWTYAYAYHSRPLLSLPERQRELRCWLAAMRFAVDLGADANGSWQGLHTLLHTLTHAASVLHGSWYRIGEDDGAQMNAAAALEVVALLVELGARASDAEASDADPPLAWLAMDLWHPDILRLLLAGGMPVPRMYRGQTPLGYLLQSGRAANLHYLVSFLSPAPGMPTVQYTVEVLRLAHTWALLAEAGCPPTALPPNAAMYLSNLQLQRQAG</sequence>
<reference evidence="1" key="1">
    <citation type="submission" date="2020-11" db="EMBL/GenBank/DDBJ databases">
        <title>Chlorella ohadii genome sequencing and assembly.</title>
        <authorList>
            <person name="Murik O."/>
            <person name="Treves H."/>
            <person name="Kedem I."/>
            <person name="Shotland Y."/>
            <person name="Kaplan A."/>
        </authorList>
    </citation>
    <scope>NUCLEOTIDE SEQUENCE</scope>
    <source>
        <strain evidence="1">1</strain>
    </source>
</reference>
<gene>
    <name evidence="1" type="ORF">COHA_005145</name>
</gene>
<dbReference type="AlphaFoldDB" id="A0AAD5DRM4"/>
<accession>A0AAD5DRM4</accession>
<evidence type="ECO:0000313" key="2">
    <source>
        <dbReference type="Proteomes" id="UP001205105"/>
    </source>
</evidence>
<protein>
    <submittedName>
        <fullName evidence="1">Uncharacterized protein</fullName>
    </submittedName>
</protein>
<name>A0AAD5DRM4_9CHLO</name>
<evidence type="ECO:0000313" key="1">
    <source>
        <dbReference type="EMBL" id="KAI7841179.1"/>
    </source>
</evidence>
<keyword evidence="2" id="KW-1185">Reference proteome</keyword>
<proteinExistence type="predicted"/>
<dbReference type="SUPFAM" id="SSF48403">
    <property type="entry name" value="Ankyrin repeat"/>
    <property type="match status" value="1"/>
</dbReference>
<dbReference type="Proteomes" id="UP001205105">
    <property type="component" value="Unassembled WGS sequence"/>
</dbReference>
<dbReference type="InterPro" id="IPR036770">
    <property type="entry name" value="Ankyrin_rpt-contain_sf"/>
</dbReference>
<organism evidence="1 2">
    <name type="scientific">Chlorella ohadii</name>
    <dbReference type="NCBI Taxonomy" id="2649997"/>
    <lineage>
        <taxon>Eukaryota</taxon>
        <taxon>Viridiplantae</taxon>
        <taxon>Chlorophyta</taxon>
        <taxon>core chlorophytes</taxon>
        <taxon>Trebouxiophyceae</taxon>
        <taxon>Chlorellales</taxon>
        <taxon>Chlorellaceae</taxon>
        <taxon>Chlorella clade</taxon>
        <taxon>Chlorella</taxon>
    </lineage>
</organism>
<comment type="caution">
    <text evidence="1">The sequence shown here is derived from an EMBL/GenBank/DDBJ whole genome shotgun (WGS) entry which is preliminary data.</text>
</comment>